<evidence type="ECO:0000259" key="2">
    <source>
        <dbReference type="PROSITE" id="PS50181"/>
    </source>
</evidence>
<dbReference type="InterPro" id="IPR001810">
    <property type="entry name" value="F-box_dom"/>
</dbReference>
<accession>A0A2C5Z779</accession>
<keyword evidence="4" id="KW-1185">Reference proteome</keyword>
<comment type="caution">
    <text evidence="3">The sequence shown here is derived from an EMBL/GenBank/DDBJ whole genome shotgun (WGS) entry which is preliminary data.</text>
</comment>
<dbReference type="GO" id="GO:0006887">
    <property type="term" value="P:exocytosis"/>
    <property type="evidence" value="ECO:0007669"/>
    <property type="project" value="TreeGrafter"/>
</dbReference>
<dbReference type="InterPro" id="IPR009976">
    <property type="entry name" value="Sec10-like"/>
</dbReference>
<feature type="domain" description="F-box" evidence="2">
    <location>
        <begin position="24"/>
        <end position="70"/>
    </location>
</feature>
<dbReference type="Pfam" id="PF12937">
    <property type="entry name" value="F-box-like"/>
    <property type="match status" value="1"/>
</dbReference>
<dbReference type="OrthoDB" id="5554140at2759"/>
<proteinExistence type="predicted"/>
<dbReference type="Pfam" id="PF07393">
    <property type="entry name" value="Sec10_HB"/>
    <property type="match status" value="1"/>
</dbReference>
<dbReference type="PANTHER" id="PTHR12100:SF1">
    <property type="entry name" value="RECYCLIN-1"/>
    <property type="match status" value="1"/>
</dbReference>
<dbReference type="PROSITE" id="PS50181">
    <property type="entry name" value="FBOX"/>
    <property type="match status" value="1"/>
</dbReference>
<dbReference type="GO" id="GO:0006893">
    <property type="term" value="P:Golgi to plasma membrane transport"/>
    <property type="evidence" value="ECO:0007669"/>
    <property type="project" value="TreeGrafter"/>
</dbReference>
<protein>
    <recommendedName>
        <fullName evidence="2">F-box domain-containing protein</fullName>
    </recommendedName>
</protein>
<evidence type="ECO:0000313" key="4">
    <source>
        <dbReference type="Proteomes" id="UP000224854"/>
    </source>
</evidence>
<dbReference type="Gene3D" id="1.20.1280.50">
    <property type="match status" value="1"/>
</dbReference>
<feature type="compositionally biased region" description="Polar residues" evidence="1">
    <location>
        <begin position="495"/>
        <end position="507"/>
    </location>
</feature>
<dbReference type="Proteomes" id="UP000224854">
    <property type="component" value="Unassembled WGS sequence"/>
</dbReference>
<dbReference type="SMART" id="SM00256">
    <property type="entry name" value="FBOX"/>
    <property type="match status" value="1"/>
</dbReference>
<evidence type="ECO:0000313" key="3">
    <source>
        <dbReference type="EMBL" id="PHH75031.1"/>
    </source>
</evidence>
<gene>
    <name evidence="3" type="ORF">CDD82_4619</name>
</gene>
<name>A0A2C5Z779_9HYPO</name>
<dbReference type="PANTHER" id="PTHR12100">
    <property type="entry name" value="SEC10"/>
    <property type="match status" value="1"/>
</dbReference>
<sequence length="555" mass="61658">MYRNRSSGGRGAGILSALQATQMDESKSKLPAEILVAILDYLPVADQMRMARVSRRLQEMVYDDTRWVSRLRNMGCWNEEEARRRFGEWVRRRREAAGRQANGQGANKHGGETTLFDATAEEEARRERAASDVRDGFQTMSLEGGGPKDVAKEADSYLDVLDRVKSIRGGARHEYGKTYAALAPFYFDLVRAKNHTEPIVFKAFGDPERQAKMLANLRRFARSDTSTGCWDREQKLASMVSVFENAVLREFEQGYEAGDVQGKMKRYAHVLHTLGSARGGTDLYIEKHAIFHDAELVARPAECFGQAASGQDVVSLEPSRRFFEALLAKVNQEASTMEAIFAEPAAVFWDFVDKIRQDLIMEYTTPLLDEAHERSAGAYVKAVSGVFEQAMRFYQALEPPGAGGKAEEREDKAKELGLRTFEAHLDLYLEEELDLFSKQAEAEVSEWETKLSQHDLSVESFYMSNINRSAEKKDFLSSFKKVVTMGGSAFGPSKPTGSVGSQSLTPTPSRPGTPGLTGRNSPLPGKAPTDELAAKAGIMASKLEGIKRAWGGRRC</sequence>
<dbReference type="SUPFAM" id="SSF81383">
    <property type="entry name" value="F-box domain"/>
    <property type="match status" value="1"/>
</dbReference>
<evidence type="ECO:0000256" key="1">
    <source>
        <dbReference type="SAM" id="MobiDB-lite"/>
    </source>
</evidence>
<dbReference type="GO" id="GO:0000145">
    <property type="term" value="C:exocyst"/>
    <property type="evidence" value="ECO:0007669"/>
    <property type="project" value="TreeGrafter"/>
</dbReference>
<dbReference type="AlphaFoldDB" id="A0A2C5Z779"/>
<organism evidence="3 4">
    <name type="scientific">Ophiocordyceps australis</name>
    <dbReference type="NCBI Taxonomy" id="1399860"/>
    <lineage>
        <taxon>Eukaryota</taxon>
        <taxon>Fungi</taxon>
        <taxon>Dikarya</taxon>
        <taxon>Ascomycota</taxon>
        <taxon>Pezizomycotina</taxon>
        <taxon>Sordariomycetes</taxon>
        <taxon>Hypocreomycetidae</taxon>
        <taxon>Hypocreales</taxon>
        <taxon>Ophiocordycipitaceae</taxon>
        <taxon>Ophiocordyceps</taxon>
    </lineage>
</organism>
<dbReference type="InterPro" id="IPR048627">
    <property type="entry name" value="Sec10_HB"/>
</dbReference>
<dbReference type="InterPro" id="IPR036047">
    <property type="entry name" value="F-box-like_dom_sf"/>
</dbReference>
<dbReference type="EMBL" id="NJEU01000395">
    <property type="protein sequence ID" value="PHH75031.1"/>
    <property type="molecule type" value="Genomic_DNA"/>
</dbReference>
<feature type="region of interest" description="Disordered" evidence="1">
    <location>
        <begin position="490"/>
        <end position="529"/>
    </location>
</feature>
<reference evidence="3 4" key="1">
    <citation type="submission" date="2017-06" db="EMBL/GenBank/DDBJ databases">
        <title>Ant-infecting Ophiocordyceps genomes reveal a high diversity of potential behavioral manipulation genes and a possible major role for enterotoxins.</title>
        <authorList>
            <person name="De Bekker C."/>
            <person name="Evans H.C."/>
            <person name="Brachmann A."/>
            <person name="Hughes D.P."/>
        </authorList>
    </citation>
    <scope>NUCLEOTIDE SEQUENCE [LARGE SCALE GENOMIC DNA]</scope>
    <source>
        <strain evidence="3 4">1348a</strain>
    </source>
</reference>